<dbReference type="EMBL" id="JACBPP010000001">
    <property type="protein sequence ID" value="KAF8004584.1"/>
    <property type="molecule type" value="Genomic_DNA"/>
</dbReference>
<dbReference type="Proteomes" id="UP000649328">
    <property type="component" value="Unassembled WGS sequence"/>
</dbReference>
<gene>
    <name evidence="1" type="ORF">HF325_000041</name>
</gene>
<evidence type="ECO:0000313" key="2">
    <source>
        <dbReference type="Proteomes" id="UP000649328"/>
    </source>
</evidence>
<name>A0A8H7GVP2_9ASCO</name>
<dbReference type="AlphaFoldDB" id="A0A8H7GVP2"/>
<proteinExistence type="predicted"/>
<keyword evidence="2" id="KW-1185">Reference proteome</keyword>
<comment type="caution">
    <text evidence="1">The sequence shown here is derived from an EMBL/GenBank/DDBJ whole genome shotgun (WGS) entry which is preliminary data.</text>
</comment>
<sequence>MTQHDLACALLRFLSEDSLPHGAAAALPKPGITSRASYHPIPLIQAHLNLQSTKKNSYTSRFYCQE</sequence>
<organism evidence="1 2">
    <name type="scientific">Metschnikowia pulcherrima</name>
    <dbReference type="NCBI Taxonomy" id="27326"/>
    <lineage>
        <taxon>Eukaryota</taxon>
        <taxon>Fungi</taxon>
        <taxon>Dikarya</taxon>
        <taxon>Ascomycota</taxon>
        <taxon>Saccharomycotina</taxon>
        <taxon>Pichiomycetes</taxon>
        <taxon>Metschnikowiaceae</taxon>
        <taxon>Metschnikowia</taxon>
    </lineage>
</organism>
<accession>A0A8H7GVP2</accession>
<protein>
    <submittedName>
        <fullName evidence="1">Uncharacterized protein</fullName>
    </submittedName>
</protein>
<evidence type="ECO:0000313" key="1">
    <source>
        <dbReference type="EMBL" id="KAF8004584.1"/>
    </source>
</evidence>
<reference evidence="1" key="1">
    <citation type="submission" date="2020-10" db="EMBL/GenBank/DDBJ databases">
        <title>The Whole-Genome Sequence of Metschnikowia persimmonesis, a Novel Endophytic Yeast Species Isolated from Medicinal Plant Diospyros kaki Thumb.</title>
        <authorList>
            <person name="Rahmat E."/>
            <person name="Kang Y."/>
        </authorList>
    </citation>
    <scope>NUCLEOTIDE SEQUENCE</scope>
    <source>
        <strain evidence="1">KIOM G15050</strain>
    </source>
</reference>